<keyword evidence="2" id="KW-0378">Hydrolase</keyword>
<evidence type="ECO:0000256" key="1">
    <source>
        <dbReference type="ARBA" id="ARBA00001946"/>
    </source>
</evidence>
<organism evidence="4 5">
    <name type="scientific">Catellatospora bangladeshensis</name>
    <dbReference type="NCBI Taxonomy" id="310355"/>
    <lineage>
        <taxon>Bacteria</taxon>
        <taxon>Bacillati</taxon>
        <taxon>Actinomycetota</taxon>
        <taxon>Actinomycetes</taxon>
        <taxon>Micromonosporales</taxon>
        <taxon>Micromonosporaceae</taxon>
        <taxon>Catellatospora</taxon>
    </lineage>
</organism>
<sequence length="244" mass="26134">MSDQQSRRAARLAAYDALRAQRPQLFENPPGAAFEIVTDPALQEQVADESAAKLAGRGLPEQNGDIGVVYADQYLLLVRDAVRFADGSLGTYIRQMSPHDGTGAAVLPLLPDGRILLVKHFRHATRRWHWEIPRGFAEPGADGAATAAREVEEEVGVPADKVIFLGALDSDTGAEVGGDEIYLAQLSAVPAERPPGATEEGIDEFAMVTPDEFTQMIRDGVLGDAFTLAAYAQAVVKGLWPGKA</sequence>
<dbReference type="PANTHER" id="PTHR11839:SF18">
    <property type="entry name" value="NUDIX HYDROLASE DOMAIN-CONTAINING PROTEIN"/>
    <property type="match status" value="1"/>
</dbReference>
<dbReference type="PROSITE" id="PS51462">
    <property type="entry name" value="NUDIX"/>
    <property type="match status" value="1"/>
</dbReference>
<keyword evidence="5" id="KW-1185">Reference proteome</keyword>
<dbReference type="Gene3D" id="3.90.79.10">
    <property type="entry name" value="Nucleoside Triphosphate Pyrophosphohydrolase"/>
    <property type="match status" value="1"/>
</dbReference>
<dbReference type="GO" id="GO:0019693">
    <property type="term" value="P:ribose phosphate metabolic process"/>
    <property type="evidence" value="ECO:0007669"/>
    <property type="project" value="TreeGrafter"/>
</dbReference>
<comment type="cofactor">
    <cofactor evidence="1">
        <name>Mg(2+)</name>
        <dbReference type="ChEBI" id="CHEBI:18420"/>
    </cofactor>
</comment>
<dbReference type="CDD" id="cd03424">
    <property type="entry name" value="NUDIX_ADPRase_Nudt5_UGPPase_Nudt14"/>
    <property type="match status" value="1"/>
</dbReference>
<dbReference type="GO" id="GO:0006753">
    <property type="term" value="P:nucleoside phosphate metabolic process"/>
    <property type="evidence" value="ECO:0007669"/>
    <property type="project" value="TreeGrafter"/>
</dbReference>
<dbReference type="EMBL" id="BONF01000041">
    <property type="protein sequence ID" value="GIF84836.1"/>
    <property type="molecule type" value="Genomic_DNA"/>
</dbReference>
<accession>A0A8J3NM62</accession>
<protein>
    <submittedName>
        <fullName evidence="4">ADP-ribose pyrophosphatase</fullName>
    </submittedName>
</protein>
<dbReference type="RefSeq" id="WP_203753735.1">
    <property type="nucleotide sequence ID" value="NZ_BONF01000041.1"/>
</dbReference>
<reference evidence="4 5" key="1">
    <citation type="submission" date="2021-01" db="EMBL/GenBank/DDBJ databases">
        <title>Whole genome shotgun sequence of Catellatospora bangladeshensis NBRC 107357.</title>
        <authorList>
            <person name="Komaki H."/>
            <person name="Tamura T."/>
        </authorList>
    </citation>
    <scope>NUCLEOTIDE SEQUENCE [LARGE SCALE GENOMIC DNA]</scope>
    <source>
        <strain evidence="4 5">NBRC 107357</strain>
    </source>
</reference>
<dbReference type="InterPro" id="IPR000086">
    <property type="entry name" value="NUDIX_hydrolase_dom"/>
</dbReference>
<dbReference type="Proteomes" id="UP000601223">
    <property type="component" value="Unassembled WGS sequence"/>
</dbReference>
<dbReference type="InterPro" id="IPR015797">
    <property type="entry name" value="NUDIX_hydrolase-like_dom_sf"/>
</dbReference>
<evidence type="ECO:0000313" key="4">
    <source>
        <dbReference type="EMBL" id="GIF84836.1"/>
    </source>
</evidence>
<dbReference type="PANTHER" id="PTHR11839">
    <property type="entry name" value="UDP/ADP-SUGAR PYROPHOSPHATASE"/>
    <property type="match status" value="1"/>
</dbReference>
<gene>
    <name evidence="4" type="primary">nudF</name>
    <name evidence="4" type="ORF">Cba03nite_61850</name>
</gene>
<evidence type="ECO:0000259" key="3">
    <source>
        <dbReference type="PROSITE" id="PS51462"/>
    </source>
</evidence>
<dbReference type="Pfam" id="PF00293">
    <property type="entry name" value="NUDIX"/>
    <property type="match status" value="1"/>
</dbReference>
<proteinExistence type="predicted"/>
<evidence type="ECO:0000313" key="5">
    <source>
        <dbReference type="Proteomes" id="UP000601223"/>
    </source>
</evidence>
<name>A0A8J3NM62_9ACTN</name>
<comment type="caution">
    <text evidence="4">The sequence shown here is derived from an EMBL/GenBank/DDBJ whole genome shotgun (WGS) entry which is preliminary data.</text>
</comment>
<dbReference type="GO" id="GO:0016787">
    <property type="term" value="F:hydrolase activity"/>
    <property type="evidence" value="ECO:0007669"/>
    <property type="project" value="UniProtKB-KW"/>
</dbReference>
<dbReference type="AlphaFoldDB" id="A0A8J3NM62"/>
<evidence type="ECO:0000256" key="2">
    <source>
        <dbReference type="ARBA" id="ARBA00022801"/>
    </source>
</evidence>
<dbReference type="GO" id="GO:0005829">
    <property type="term" value="C:cytosol"/>
    <property type="evidence" value="ECO:0007669"/>
    <property type="project" value="TreeGrafter"/>
</dbReference>
<feature type="domain" description="Nudix hydrolase" evidence="3">
    <location>
        <begin position="97"/>
        <end position="230"/>
    </location>
</feature>
<dbReference type="SUPFAM" id="SSF55811">
    <property type="entry name" value="Nudix"/>
    <property type="match status" value="1"/>
</dbReference>